<accession>A0ABU3K3X7</accession>
<evidence type="ECO:0000313" key="2">
    <source>
        <dbReference type="Proteomes" id="UP001250932"/>
    </source>
</evidence>
<dbReference type="EMBL" id="JAQOUE010000001">
    <property type="protein sequence ID" value="MDT7041089.1"/>
    <property type="molecule type" value="Genomic_DNA"/>
</dbReference>
<organism evidence="1 2">
    <name type="scientific">Candidatus Nitronereus thalassa</name>
    <dbReference type="NCBI Taxonomy" id="3020898"/>
    <lineage>
        <taxon>Bacteria</taxon>
        <taxon>Pseudomonadati</taxon>
        <taxon>Nitrospirota</taxon>
        <taxon>Nitrospiria</taxon>
        <taxon>Nitrospirales</taxon>
        <taxon>Nitrospiraceae</taxon>
        <taxon>Candidatus Nitronereus</taxon>
    </lineage>
</organism>
<name>A0ABU3K3X7_9BACT</name>
<dbReference type="RefSeq" id="WP_313831447.1">
    <property type="nucleotide sequence ID" value="NZ_JAQOUE010000001.1"/>
</dbReference>
<proteinExistence type="predicted"/>
<protein>
    <submittedName>
        <fullName evidence="1">HEAT repeat domain-containing protein</fullName>
    </submittedName>
</protein>
<sequence length="311" mass="35012">MLKSILPRFNFLVGVRALIVFLTCLLWWVASSWALAKVQHLADVEGFSKARGSQSIYVNARVSTWKTRGVMFWDVEGSLLVKLRDVGFTIVRNSTDSHDLTLTVDYAETKGQAFAINRFGTEIEGTFLISHQTAGPLFSIHIQETSVPMVTGTPPYIDVLLNFLTNPYYHYLGEIVRGEIQGSQDPHQILIDSLLADVTRLQNTQKPDSVMDHSRRPQHSVPIDKNQYAPVAAYRAIDELVAANEVRLVEILKSMVMYPDVHVQMRSIDAFGDFRVTEALPFLRQLSLETQQVEVRDAALNTMNVLASFSE</sequence>
<reference evidence="1 2" key="1">
    <citation type="journal article" date="2023" name="ISME J.">
        <title>Cultivation and genomic characterization of novel and ubiquitous marine nitrite-oxidizing bacteria from the Nitrospirales.</title>
        <authorList>
            <person name="Mueller A.J."/>
            <person name="Daebeler A."/>
            <person name="Herbold C.W."/>
            <person name="Kirkegaard R.H."/>
            <person name="Daims H."/>
        </authorList>
    </citation>
    <scope>NUCLEOTIDE SEQUENCE [LARGE SCALE GENOMIC DNA]</scope>
    <source>
        <strain evidence="1 2">EB</strain>
    </source>
</reference>
<keyword evidence="2" id="KW-1185">Reference proteome</keyword>
<comment type="caution">
    <text evidence="1">The sequence shown here is derived from an EMBL/GenBank/DDBJ whole genome shotgun (WGS) entry which is preliminary data.</text>
</comment>
<gene>
    <name evidence="1" type="ORF">PPG34_01925</name>
</gene>
<dbReference type="Proteomes" id="UP001250932">
    <property type="component" value="Unassembled WGS sequence"/>
</dbReference>
<evidence type="ECO:0000313" key="1">
    <source>
        <dbReference type="EMBL" id="MDT7041089.1"/>
    </source>
</evidence>